<keyword evidence="1" id="KW-1185">Reference proteome</keyword>
<dbReference type="AlphaFoldDB" id="A0A914HDG9"/>
<proteinExistence type="predicted"/>
<sequence>MVSVFQELWARVSASQSALFGCPEQQCACGQRQCNEQNRPRRREPCFVRNCLPSDCAELRELNAHTTGMMDGNYTGKGIK</sequence>
<reference evidence="2" key="1">
    <citation type="submission" date="2022-11" db="UniProtKB">
        <authorList>
            <consortium name="WormBaseParasite"/>
        </authorList>
    </citation>
    <scope>IDENTIFICATION</scope>
</reference>
<name>A0A914HDG9_GLORO</name>
<accession>A0A914HDG9</accession>
<evidence type="ECO:0000313" key="1">
    <source>
        <dbReference type="Proteomes" id="UP000887572"/>
    </source>
</evidence>
<dbReference type="WBParaSite" id="Gr19_v10_g16114.t1">
    <property type="protein sequence ID" value="Gr19_v10_g16114.t1"/>
    <property type="gene ID" value="Gr19_v10_g16114"/>
</dbReference>
<dbReference type="Proteomes" id="UP000887572">
    <property type="component" value="Unplaced"/>
</dbReference>
<organism evidence="1 2">
    <name type="scientific">Globodera rostochiensis</name>
    <name type="common">Golden nematode worm</name>
    <name type="synonym">Heterodera rostochiensis</name>
    <dbReference type="NCBI Taxonomy" id="31243"/>
    <lineage>
        <taxon>Eukaryota</taxon>
        <taxon>Metazoa</taxon>
        <taxon>Ecdysozoa</taxon>
        <taxon>Nematoda</taxon>
        <taxon>Chromadorea</taxon>
        <taxon>Rhabditida</taxon>
        <taxon>Tylenchina</taxon>
        <taxon>Tylenchomorpha</taxon>
        <taxon>Tylenchoidea</taxon>
        <taxon>Heteroderidae</taxon>
        <taxon>Heteroderinae</taxon>
        <taxon>Globodera</taxon>
    </lineage>
</organism>
<protein>
    <submittedName>
        <fullName evidence="2">Uncharacterized protein</fullName>
    </submittedName>
</protein>
<evidence type="ECO:0000313" key="2">
    <source>
        <dbReference type="WBParaSite" id="Gr19_v10_g16114.t1"/>
    </source>
</evidence>